<accession>A0AAE0VY66</accession>
<comment type="caution">
    <text evidence="2">The sequence shown here is derived from an EMBL/GenBank/DDBJ whole genome shotgun (WGS) entry which is preliminary data.</text>
</comment>
<feature type="region of interest" description="Disordered" evidence="1">
    <location>
        <begin position="212"/>
        <end position="231"/>
    </location>
</feature>
<keyword evidence="3" id="KW-1185">Reference proteome</keyword>
<protein>
    <submittedName>
        <fullName evidence="2">Uncharacterized protein</fullName>
    </submittedName>
</protein>
<dbReference type="AlphaFoldDB" id="A0AAE0VY66"/>
<evidence type="ECO:0000313" key="2">
    <source>
        <dbReference type="EMBL" id="KAK3595003.1"/>
    </source>
</evidence>
<name>A0AAE0VY66_9BIVA</name>
<evidence type="ECO:0000313" key="3">
    <source>
        <dbReference type="Proteomes" id="UP001195483"/>
    </source>
</evidence>
<organism evidence="2 3">
    <name type="scientific">Potamilus streckersoni</name>
    <dbReference type="NCBI Taxonomy" id="2493646"/>
    <lineage>
        <taxon>Eukaryota</taxon>
        <taxon>Metazoa</taxon>
        <taxon>Spiralia</taxon>
        <taxon>Lophotrochozoa</taxon>
        <taxon>Mollusca</taxon>
        <taxon>Bivalvia</taxon>
        <taxon>Autobranchia</taxon>
        <taxon>Heteroconchia</taxon>
        <taxon>Palaeoheterodonta</taxon>
        <taxon>Unionida</taxon>
        <taxon>Unionoidea</taxon>
        <taxon>Unionidae</taxon>
        <taxon>Ambleminae</taxon>
        <taxon>Lampsilini</taxon>
        <taxon>Potamilus</taxon>
    </lineage>
</organism>
<feature type="compositionally biased region" description="Basic residues" evidence="1">
    <location>
        <begin position="212"/>
        <end position="222"/>
    </location>
</feature>
<evidence type="ECO:0000256" key="1">
    <source>
        <dbReference type="SAM" id="MobiDB-lite"/>
    </source>
</evidence>
<gene>
    <name evidence="2" type="ORF">CHS0354_003726</name>
</gene>
<reference evidence="2" key="2">
    <citation type="journal article" date="2021" name="Genome Biol. Evol.">
        <title>Developing a high-quality reference genome for a parasitic bivalve with doubly uniparental inheritance (Bivalvia: Unionida).</title>
        <authorList>
            <person name="Smith C.H."/>
        </authorList>
    </citation>
    <scope>NUCLEOTIDE SEQUENCE</scope>
    <source>
        <strain evidence="2">CHS0354</strain>
        <tissue evidence="2">Mantle</tissue>
    </source>
</reference>
<proteinExistence type="predicted"/>
<dbReference type="Proteomes" id="UP001195483">
    <property type="component" value="Unassembled WGS sequence"/>
</dbReference>
<dbReference type="EMBL" id="JAEAOA010000291">
    <property type="protein sequence ID" value="KAK3595003.1"/>
    <property type="molecule type" value="Genomic_DNA"/>
</dbReference>
<reference evidence="2" key="1">
    <citation type="journal article" date="2021" name="Genome Biol. Evol.">
        <title>A High-Quality Reference Genome for a Parasitic Bivalve with Doubly Uniparental Inheritance (Bivalvia: Unionida).</title>
        <authorList>
            <person name="Smith C.H."/>
        </authorList>
    </citation>
    <scope>NUCLEOTIDE SEQUENCE</scope>
    <source>
        <strain evidence="2">CHS0354</strain>
    </source>
</reference>
<reference evidence="2" key="3">
    <citation type="submission" date="2023-05" db="EMBL/GenBank/DDBJ databases">
        <authorList>
            <person name="Smith C.H."/>
        </authorList>
    </citation>
    <scope>NUCLEOTIDE SEQUENCE</scope>
    <source>
        <strain evidence="2">CHS0354</strain>
        <tissue evidence="2">Mantle</tissue>
    </source>
</reference>
<sequence>MGMGLDACLRKDDFEILTDLQVQSLGAATFVGTLLLSRSQDDYFKAHKKCLNDSQICTNHTKICFAGIHSCPPDIRERLTNDHFLGAVHDKDMKIEIWRLRTWTLHEAVRLGFEWGAVLCVGVRQKTDNLLLRVIKSLKSGVEKTAYDKIDLLEANSRASNVAKQRIVRRTHKDRPNSTTRTLIRGYQHCWISNVWERYQYECTKPLDSGQRRKSHQWKKSSKKIENIQKN</sequence>